<dbReference type="GO" id="GO:0000030">
    <property type="term" value="F:mannosyltransferase activity"/>
    <property type="evidence" value="ECO:0007669"/>
    <property type="project" value="InterPro"/>
</dbReference>
<dbReference type="PANTHER" id="PTHR33908">
    <property type="entry name" value="MANNOSYLTRANSFERASE YKCB-RELATED"/>
    <property type="match status" value="1"/>
</dbReference>
<evidence type="ECO:0000256" key="5">
    <source>
        <dbReference type="ARBA" id="ARBA00022692"/>
    </source>
</evidence>
<feature type="transmembrane region" description="Helical" evidence="8">
    <location>
        <begin position="278"/>
        <end position="304"/>
    </location>
</feature>
<evidence type="ECO:0000256" key="1">
    <source>
        <dbReference type="ARBA" id="ARBA00004651"/>
    </source>
</evidence>
<evidence type="ECO:0000256" key="4">
    <source>
        <dbReference type="ARBA" id="ARBA00022679"/>
    </source>
</evidence>
<keyword evidence="2" id="KW-1003">Cell membrane</keyword>
<feature type="transmembrane region" description="Helical" evidence="8">
    <location>
        <begin position="764"/>
        <end position="785"/>
    </location>
</feature>
<proteinExistence type="predicted"/>
<dbReference type="OrthoDB" id="9765464at2"/>
<keyword evidence="6 8" id="KW-1133">Transmembrane helix</keyword>
<dbReference type="InterPro" id="IPR050297">
    <property type="entry name" value="LipidA_mod_glycosyltrf_83"/>
</dbReference>
<evidence type="ECO:0000256" key="6">
    <source>
        <dbReference type="ARBA" id="ARBA00022989"/>
    </source>
</evidence>
<dbReference type="Proteomes" id="UP000053370">
    <property type="component" value="Unassembled WGS sequence"/>
</dbReference>
<dbReference type="GO" id="GO:0006493">
    <property type="term" value="P:protein O-linked glycosylation"/>
    <property type="evidence" value="ECO:0007669"/>
    <property type="project" value="InterPro"/>
</dbReference>
<keyword evidence="11" id="KW-1185">Reference proteome</keyword>
<feature type="transmembrane region" description="Helical" evidence="8">
    <location>
        <begin position="107"/>
        <end position="127"/>
    </location>
</feature>
<protein>
    <submittedName>
        <fullName evidence="10">Dolichyl-phosphate-mannose-protein mannosyltransferase</fullName>
    </submittedName>
</protein>
<feature type="transmembrane region" description="Helical" evidence="8">
    <location>
        <begin position="734"/>
        <end position="752"/>
    </location>
</feature>
<keyword evidence="3 10" id="KW-0328">Glycosyltransferase</keyword>
<evidence type="ECO:0000259" key="9">
    <source>
        <dbReference type="Pfam" id="PF02366"/>
    </source>
</evidence>
<keyword evidence="7 8" id="KW-0472">Membrane</keyword>
<dbReference type="STRING" id="1678840.ATC1_12356"/>
<evidence type="ECO:0000256" key="3">
    <source>
        <dbReference type="ARBA" id="ARBA00022676"/>
    </source>
</evidence>
<feature type="transmembrane region" description="Helical" evidence="8">
    <location>
        <begin position="574"/>
        <end position="594"/>
    </location>
</feature>
<dbReference type="PANTHER" id="PTHR33908:SF11">
    <property type="entry name" value="MEMBRANE PROTEIN"/>
    <property type="match status" value="1"/>
</dbReference>
<dbReference type="GO" id="GO:0005886">
    <property type="term" value="C:plasma membrane"/>
    <property type="evidence" value="ECO:0007669"/>
    <property type="project" value="UniProtKB-SubCell"/>
</dbReference>
<feature type="transmembrane region" description="Helical" evidence="8">
    <location>
        <begin position="362"/>
        <end position="381"/>
    </location>
</feature>
<keyword evidence="5 8" id="KW-0812">Transmembrane</keyword>
<feature type="transmembrane region" description="Helical" evidence="8">
    <location>
        <begin position="310"/>
        <end position="327"/>
    </location>
</feature>
<feature type="transmembrane region" description="Helical" evidence="8">
    <location>
        <begin position="531"/>
        <end position="562"/>
    </location>
</feature>
<feature type="transmembrane region" description="Helical" evidence="8">
    <location>
        <begin position="703"/>
        <end position="722"/>
    </location>
</feature>
<comment type="subcellular location">
    <subcellularLocation>
        <location evidence="1">Cell membrane</location>
        <topology evidence="1">Multi-pass membrane protein</topology>
    </subcellularLocation>
</comment>
<dbReference type="Pfam" id="PF02366">
    <property type="entry name" value="PMT"/>
    <property type="match status" value="1"/>
</dbReference>
<feature type="transmembrane region" description="Helical" evidence="8">
    <location>
        <begin position="431"/>
        <end position="448"/>
    </location>
</feature>
<dbReference type="GO" id="GO:0016763">
    <property type="term" value="F:pentosyltransferase activity"/>
    <property type="evidence" value="ECO:0007669"/>
    <property type="project" value="TreeGrafter"/>
</dbReference>
<feature type="transmembrane region" description="Helical" evidence="8">
    <location>
        <begin position="671"/>
        <end position="691"/>
    </location>
</feature>
<dbReference type="AlphaFoldDB" id="A0A0K8PCE4"/>
<dbReference type="InterPro" id="IPR003342">
    <property type="entry name" value="ArnT-like_N"/>
</dbReference>
<organism evidence="10">
    <name type="scientific">Flexilinea flocculi</name>
    <dbReference type="NCBI Taxonomy" id="1678840"/>
    <lineage>
        <taxon>Bacteria</taxon>
        <taxon>Bacillati</taxon>
        <taxon>Chloroflexota</taxon>
        <taxon>Anaerolineae</taxon>
        <taxon>Anaerolineales</taxon>
        <taxon>Anaerolineaceae</taxon>
        <taxon>Flexilinea</taxon>
    </lineage>
</organism>
<dbReference type="GO" id="GO:0009103">
    <property type="term" value="P:lipopolysaccharide biosynthetic process"/>
    <property type="evidence" value="ECO:0007669"/>
    <property type="project" value="UniProtKB-ARBA"/>
</dbReference>
<feature type="transmembrane region" description="Helical" evidence="8">
    <location>
        <begin position="34"/>
        <end position="56"/>
    </location>
</feature>
<feature type="domain" description="ArnT-like N-terminal" evidence="9">
    <location>
        <begin position="453"/>
        <end position="607"/>
    </location>
</feature>
<evidence type="ECO:0000313" key="11">
    <source>
        <dbReference type="Proteomes" id="UP000053370"/>
    </source>
</evidence>
<evidence type="ECO:0000256" key="8">
    <source>
        <dbReference type="SAM" id="Phobius"/>
    </source>
</evidence>
<keyword evidence="4 10" id="KW-0808">Transferase</keyword>
<dbReference type="EMBL" id="DF968180">
    <property type="protein sequence ID" value="GAP39820.1"/>
    <property type="molecule type" value="Genomic_DNA"/>
</dbReference>
<evidence type="ECO:0000313" key="10">
    <source>
        <dbReference type="EMBL" id="GAP39820.1"/>
    </source>
</evidence>
<dbReference type="RefSeq" id="WP_062278570.1">
    <property type="nucleotide sequence ID" value="NZ_DF968180.1"/>
</dbReference>
<feature type="transmembrane region" description="Helical" evidence="8">
    <location>
        <begin position="76"/>
        <end position="95"/>
    </location>
</feature>
<sequence>MKLLFIICGLAILFSAFQYFFHLRVAALKQPWTYFFRMFIVNVILSILFLILLKIIQTLSLPDWDLLSWKIDSTNLKLSFLSVWIAVFLSTLLFFRSIYPKYKKKFGMANAIVLCFLVSIILEIFVFNFRHFELISTDEKNIDVPLDTVIYLNRPLSETDGIIKNTKTAFAIKENSLVFNPNIADVRNIRIVTGENSKENLAFGITITQEKIDPAVLYFGEQFILPYYDGNPIFRFRNDKPGQEITLYFGNAIYESYLQIKSIILNQEIPFKINFYRICFFALLFYLSYIFLCRKFCLLAGLYLFCKTNWKRILFCIVCIAGIQFLLDRTERPFFFVFLIVSIALLVFNLFILIRQNHTNENILICILFGLGMIVRTIYVLSSPWQVHQHDVIGHHISEGHLGYILNIFTHSALPNSADPWQFIHPPLHHLLGAVYLKILAFLGLLSTEPFEQLQFLTLFYGILILILSLKLLRVLGIKNSSLIYSFSVLCFHPQLIFLSGSLNNDELLLLFTLAGLYCAIRWSEFSSKKYLLFAALFTGLAMVTKTSGVLLLPAILLLIFIKKCLLEKKFPSFLIDSIIFIAVFSLAAGWWVIRCQTVLSIPINSIYYQGEASPQYIGNYSFVQRLFSLDPAHFQSLFVRFDNKQFADFSIPISIIKSSIFGGWEFERKGIAFILIFSNLLLILGSIFAMLKKIDTLKEKNLMIPFLYIVYCIQVFSFLFFCFRYPHTCTQDFRYIVITLIIGICFLGLLMKAYVETKNRFKHIIVSAFRITILLFDVCSIFIVM</sequence>
<evidence type="ECO:0000256" key="2">
    <source>
        <dbReference type="ARBA" id="ARBA00022475"/>
    </source>
</evidence>
<evidence type="ECO:0000256" key="7">
    <source>
        <dbReference type="ARBA" id="ARBA00023136"/>
    </source>
</evidence>
<accession>A0A0K8PCE4</accession>
<gene>
    <name evidence="10" type="ORF">ATC1_12356</name>
</gene>
<feature type="transmembrane region" description="Helical" evidence="8">
    <location>
        <begin position="334"/>
        <end position="356"/>
    </location>
</feature>
<feature type="transmembrane region" description="Helical" evidence="8">
    <location>
        <begin position="454"/>
        <end position="476"/>
    </location>
</feature>
<reference evidence="10" key="1">
    <citation type="journal article" date="2015" name="Genome Announc.">
        <title>Draft Genome Sequence of Anaerolineae Strain TC1, a Novel Isolate from a Methanogenic Wastewater Treatment System.</title>
        <authorList>
            <person name="Matsuura N."/>
            <person name="Tourlousse D.M."/>
            <person name="Sun L."/>
            <person name="Toyonaga M."/>
            <person name="Kuroda K."/>
            <person name="Ohashi A."/>
            <person name="Cruz R."/>
            <person name="Yamaguchi T."/>
            <person name="Sekiguchi Y."/>
        </authorList>
    </citation>
    <scope>NUCLEOTIDE SEQUENCE [LARGE SCALE GENOMIC DNA]</scope>
    <source>
        <strain evidence="10">TC1</strain>
    </source>
</reference>
<name>A0A0K8PCE4_9CHLR</name>